<dbReference type="Proteomes" id="UP000198520">
    <property type="component" value="Unassembled WGS sequence"/>
</dbReference>
<dbReference type="InterPro" id="IPR003737">
    <property type="entry name" value="GlcNAc_PI_deacetylase-related"/>
</dbReference>
<protein>
    <submittedName>
        <fullName evidence="2">N-acetyl-1-D-myo-inositol-2-amino-2-deoxy-alpha-D-glucopyranoside deacetylase</fullName>
    </submittedName>
</protein>
<keyword evidence="3" id="KW-1185">Reference proteome</keyword>
<evidence type="ECO:0000313" key="2">
    <source>
        <dbReference type="EMBL" id="SFE81693.1"/>
    </source>
</evidence>
<dbReference type="STRING" id="285351.SAMN04488035_0627"/>
<keyword evidence="1" id="KW-0862">Zinc</keyword>
<gene>
    <name evidence="2" type="ORF">SAMN04488035_0627</name>
</gene>
<dbReference type="PANTHER" id="PTHR12993:SF26">
    <property type="entry name" value="1D-MYO-INOSITOL 2-ACETAMIDO-2-DEOXY-ALPHA-D-GLUCOPYRANOSIDE DEACETYLASE"/>
    <property type="match status" value="1"/>
</dbReference>
<dbReference type="AlphaFoldDB" id="A0A1I2DN33"/>
<dbReference type="GO" id="GO:0016811">
    <property type="term" value="F:hydrolase activity, acting on carbon-nitrogen (but not peptide) bonds, in linear amides"/>
    <property type="evidence" value="ECO:0007669"/>
    <property type="project" value="TreeGrafter"/>
</dbReference>
<organism evidence="2 3">
    <name type="scientific">Flavimobilis marinus</name>
    <dbReference type="NCBI Taxonomy" id="285351"/>
    <lineage>
        <taxon>Bacteria</taxon>
        <taxon>Bacillati</taxon>
        <taxon>Actinomycetota</taxon>
        <taxon>Actinomycetes</taxon>
        <taxon>Micrococcales</taxon>
        <taxon>Jonesiaceae</taxon>
        <taxon>Flavimobilis</taxon>
    </lineage>
</organism>
<reference evidence="3" key="1">
    <citation type="submission" date="2016-10" db="EMBL/GenBank/DDBJ databases">
        <authorList>
            <person name="Varghese N."/>
            <person name="Submissions S."/>
        </authorList>
    </citation>
    <scope>NUCLEOTIDE SEQUENCE [LARGE SCALE GENOMIC DNA]</scope>
    <source>
        <strain evidence="3">DSM 19083</strain>
    </source>
</reference>
<dbReference type="Gene3D" id="3.40.50.10320">
    <property type="entry name" value="LmbE-like"/>
    <property type="match status" value="1"/>
</dbReference>
<accession>A0A1I2DN33</accession>
<proteinExistence type="predicted"/>
<dbReference type="InterPro" id="IPR024078">
    <property type="entry name" value="LmbE-like_dom_sf"/>
</dbReference>
<dbReference type="OrthoDB" id="158614at2"/>
<dbReference type="SUPFAM" id="SSF102588">
    <property type="entry name" value="LmbE-like"/>
    <property type="match status" value="1"/>
</dbReference>
<evidence type="ECO:0000256" key="1">
    <source>
        <dbReference type="ARBA" id="ARBA00022833"/>
    </source>
</evidence>
<dbReference type="RefSeq" id="WP_093374942.1">
    <property type="nucleotide sequence ID" value="NZ_BNAN01000001.1"/>
</dbReference>
<name>A0A1I2DN33_9MICO</name>
<dbReference type="EMBL" id="FONZ01000001">
    <property type="protein sequence ID" value="SFE81693.1"/>
    <property type="molecule type" value="Genomic_DNA"/>
</dbReference>
<dbReference type="PANTHER" id="PTHR12993">
    <property type="entry name" value="N-ACETYLGLUCOSAMINYL-PHOSPHATIDYLINOSITOL DE-N-ACETYLASE-RELATED"/>
    <property type="match status" value="1"/>
</dbReference>
<evidence type="ECO:0000313" key="3">
    <source>
        <dbReference type="Proteomes" id="UP000198520"/>
    </source>
</evidence>
<dbReference type="GO" id="GO:0016137">
    <property type="term" value="P:glycoside metabolic process"/>
    <property type="evidence" value="ECO:0007669"/>
    <property type="project" value="UniProtKB-ARBA"/>
</dbReference>
<dbReference type="Pfam" id="PF02585">
    <property type="entry name" value="PIG-L"/>
    <property type="match status" value="1"/>
</dbReference>
<sequence length="315" mass="32669">MTSPTALPGLLAVHAHPDDETLSSGALLATWARAGGEVTVVTCTRGERGEVIGPDPDGLEGDGPRLAAHRETELARALGSLGVRDHVFLDQVPAPDDDGASDDDGAPARYEDSGMAWVAGSSGTARLGADVPPGAFVRVPLDEAAARLATVLTDRRPGVVVTYEAGGGYGHPDHVRAHEVTVRAIELAGLDVALWHPSATSDDVAAATAALEDDWAQAAGLPVGPTEPAPSYVSDDRPVVVRVPVEPVADAVLGALRAHRTQVQAVTRAPHGSDVVGCYALSNDLLAPLRAHETYTASDQRGIVVPPRVQVAWPR</sequence>